<dbReference type="Gene3D" id="3.40.50.300">
    <property type="entry name" value="P-loop containing nucleotide triphosphate hydrolases"/>
    <property type="match status" value="1"/>
</dbReference>
<dbReference type="InterPro" id="IPR027417">
    <property type="entry name" value="P-loop_NTPase"/>
</dbReference>
<comment type="caution">
    <text evidence="1">The sequence shown here is derived from an EMBL/GenBank/DDBJ whole genome shotgun (WGS) entry which is preliminary data.</text>
</comment>
<reference evidence="2" key="1">
    <citation type="submission" date="2017-09" db="EMBL/GenBank/DDBJ databases">
        <title>Depth-based differentiation of microbial function through sediment-hosted aquifers and enrichment of novel symbionts in the deep terrestrial subsurface.</title>
        <authorList>
            <person name="Probst A.J."/>
            <person name="Ladd B."/>
            <person name="Jarett J.K."/>
            <person name="Geller-Mcgrath D.E."/>
            <person name="Sieber C.M.K."/>
            <person name="Emerson J.B."/>
            <person name="Anantharaman K."/>
            <person name="Thomas B.C."/>
            <person name="Malmstrom R."/>
            <person name="Stieglmeier M."/>
            <person name="Klingl A."/>
            <person name="Woyke T."/>
            <person name="Ryan C.M."/>
            <person name="Banfield J.F."/>
        </authorList>
    </citation>
    <scope>NUCLEOTIDE SEQUENCE [LARGE SCALE GENOMIC DNA]</scope>
</reference>
<dbReference type="Proteomes" id="UP000228920">
    <property type="component" value="Unassembled WGS sequence"/>
</dbReference>
<protein>
    <submittedName>
        <fullName evidence="1">Uncharacterized protein</fullName>
    </submittedName>
</protein>
<dbReference type="EMBL" id="PFNL01000051">
    <property type="protein sequence ID" value="PIZ47396.1"/>
    <property type="molecule type" value="Genomic_DNA"/>
</dbReference>
<name>A0A2M7TKT2_UNCKA</name>
<sequence>MHNLIVEGIELVGKSYFIHDLWNAIENENNSGQGILDGCIWINTDVGLYGTQDGWQLIDKNVELAKVLTHRNIIFEKLHLTQHLYTQQKQKELFKRYDDILLSLGFKVIVLTIDEDESLIEKRLKERLQSNQSYKRIAKDPSWYLEKQAGLLEIASKTSLPVLKLNSLIIPHTLYKDALDWINN</sequence>
<proteinExistence type="predicted"/>
<organism evidence="1 2">
    <name type="scientific">candidate division WWE3 bacterium CG_4_10_14_0_2_um_filter_41_14</name>
    <dbReference type="NCBI Taxonomy" id="1975072"/>
    <lineage>
        <taxon>Bacteria</taxon>
        <taxon>Katanobacteria</taxon>
    </lineage>
</organism>
<dbReference type="AlphaFoldDB" id="A0A2M7TKT2"/>
<evidence type="ECO:0000313" key="2">
    <source>
        <dbReference type="Proteomes" id="UP000228920"/>
    </source>
</evidence>
<gene>
    <name evidence="1" type="ORF">COY32_01810</name>
</gene>
<accession>A0A2M7TKT2</accession>
<evidence type="ECO:0000313" key="1">
    <source>
        <dbReference type="EMBL" id="PIZ47396.1"/>
    </source>
</evidence>